<dbReference type="CDD" id="cd16439">
    <property type="entry name" value="beta_Kdo_transferase_KpsC_2"/>
    <property type="match status" value="1"/>
</dbReference>
<dbReference type="EMBL" id="CP003915">
    <property type="protein sequence ID" value="AHG65820.1"/>
    <property type="molecule type" value="Genomic_DNA"/>
</dbReference>
<dbReference type="AlphaFoldDB" id="W0PJU0"/>
<reference evidence="1 2" key="1">
    <citation type="journal article" date="2014" name="Microbiology">
        <title>Unravelling the complete genome sequence of Advenella mimigardefordensis strain DPN7T and novel insights in the catabolism of the xenobiotic polythioester precursor 3,3'-dithiodipropionate.</title>
        <authorList>
            <person name="Wubbeler J.H."/>
            <person name="Hiessl S."/>
            <person name="Schuldes J."/>
            <person name="Thurmer A."/>
            <person name="Daniel R."/>
            <person name="Steinbuchel A."/>
        </authorList>
    </citation>
    <scope>NUCLEOTIDE SEQUENCE [LARGE SCALE GENOMIC DNA]</scope>
    <source>
        <strain evidence="2">DSM 17166 / LMG 22922 / DPN7</strain>
    </source>
</reference>
<dbReference type="KEGG" id="amim:MIM_c37630"/>
<organism evidence="1 2">
    <name type="scientific">Advenella mimigardefordensis (strain DSM 17166 / LMG 22922 / DPN7)</name>
    <dbReference type="NCBI Taxonomy" id="1247726"/>
    <lineage>
        <taxon>Bacteria</taxon>
        <taxon>Pseudomonadati</taxon>
        <taxon>Pseudomonadota</taxon>
        <taxon>Betaproteobacteria</taxon>
        <taxon>Burkholderiales</taxon>
        <taxon>Alcaligenaceae</taxon>
    </lineage>
</organism>
<keyword evidence="2" id="KW-1185">Reference proteome</keyword>
<accession>W0PJU0</accession>
<dbReference type="OrthoDB" id="543755at2"/>
<evidence type="ECO:0000313" key="2">
    <source>
        <dbReference type="Proteomes" id="UP000019095"/>
    </source>
</evidence>
<name>W0PJU0_ADVMD</name>
<dbReference type="HOGENOM" id="CLU_025998_0_0_4"/>
<sequence>MTGRPQAMVDRKVTSYVVSPMDIGLWRNRSLPAFLDAPLKISALGTPGDAIRLGWGRKKSGLRAVRLAASAGERFCLLEDGFLRSVGLGVDEPPLSVLFDHQGIYYDASSPSWLEYLIAQQLDADETIRAQALISLWREQRVSKYNHLPEFAGSLPARYVLLADQTFGDASLRYGQASPADFVVMLECALRQHADCTVLIKIHPDVFAGHKKGHFDLAALQDNPRVRIIADNVHPVRLIEQAQAVYTVTSQIGFEALLWGKPVFTFGMPFYAGYGLTTDAQPAPPRRQPVSLEQLVHAALVGYARYLDPETGSLCEPERLMEWMGLQRRMRNRFVSPVYAPNFSRWKKPIVQRFFQGSEVRFLEKAGDFPGEGTLAVWGRPADLSQFADKRVFLEDGFLRSVGLGADLVQPLSWVIDRTGIYYDSSRASDLETILQTAVFDDALRQRAAVLRERIVAANLTKYNVGSGRWQRPAGAARVILVPGQVETDASIKYGSPVVPRNMELLRAVRKANPDAYVVYKPHPDVVAGLRDAGKNEQQALDWCNEVVVDYPIGELFAVVDEVHVLTSLAGFEALLRGRKVVTLGQPFYAGWGLTQDMNPVARRDRTLSLDELVAGVLILYPSYVSRRSGRYTTPESALDELLDWKAAGVSAMPPWRKAVRPVLGWIARLRGKR</sequence>
<dbReference type="Pfam" id="PF05159">
    <property type="entry name" value="Capsule_synth"/>
    <property type="match status" value="4"/>
</dbReference>
<proteinExistence type="predicted"/>
<dbReference type="CDD" id="cd16440">
    <property type="entry name" value="beta_Kdo_transferase_KpsC_1"/>
    <property type="match status" value="1"/>
</dbReference>
<dbReference type="eggNOG" id="COG3563">
    <property type="taxonomic scope" value="Bacteria"/>
</dbReference>
<protein>
    <submittedName>
        <fullName evidence="1">Putative capsule polysaccharide export protein KpsC</fullName>
    </submittedName>
</protein>
<dbReference type="GO" id="GO:0000271">
    <property type="term" value="P:polysaccharide biosynthetic process"/>
    <property type="evidence" value="ECO:0007669"/>
    <property type="project" value="InterPro"/>
</dbReference>
<dbReference type="Proteomes" id="UP000019095">
    <property type="component" value="Chromosome"/>
</dbReference>
<dbReference type="PATRIC" id="fig|1247726.3.peg.4156"/>
<gene>
    <name evidence="1" type="ORF">MIM_c37630</name>
</gene>
<evidence type="ECO:0000313" key="1">
    <source>
        <dbReference type="EMBL" id="AHG65820.1"/>
    </source>
</evidence>
<dbReference type="STRING" id="1247726.MIM_c37630"/>
<dbReference type="InterPro" id="IPR007833">
    <property type="entry name" value="Capsule_polysaccharide_synth"/>
</dbReference>
<dbReference type="GO" id="GO:0015774">
    <property type="term" value="P:polysaccharide transport"/>
    <property type="evidence" value="ECO:0007669"/>
    <property type="project" value="InterPro"/>
</dbReference>